<proteinExistence type="predicted"/>
<evidence type="ECO:0000313" key="2">
    <source>
        <dbReference type="Proteomes" id="UP000828390"/>
    </source>
</evidence>
<name>A0A9D4QYS6_DREPO</name>
<reference evidence="1" key="1">
    <citation type="journal article" date="2019" name="bioRxiv">
        <title>The Genome of the Zebra Mussel, Dreissena polymorpha: A Resource for Invasive Species Research.</title>
        <authorList>
            <person name="McCartney M.A."/>
            <person name="Auch B."/>
            <person name="Kono T."/>
            <person name="Mallez S."/>
            <person name="Zhang Y."/>
            <person name="Obille A."/>
            <person name="Becker A."/>
            <person name="Abrahante J.E."/>
            <person name="Garbe J."/>
            <person name="Badalamenti J.P."/>
            <person name="Herman A."/>
            <person name="Mangelson H."/>
            <person name="Liachko I."/>
            <person name="Sullivan S."/>
            <person name="Sone E.D."/>
            <person name="Koren S."/>
            <person name="Silverstein K.A.T."/>
            <person name="Beckman K.B."/>
            <person name="Gohl D.M."/>
        </authorList>
    </citation>
    <scope>NUCLEOTIDE SEQUENCE</scope>
    <source>
        <strain evidence="1">Duluth1</strain>
        <tissue evidence="1">Whole animal</tissue>
    </source>
</reference>
<gene>
    <name evidence="1" type="ORF">DPMN_089362</name>
</gene>
<dbReference type="Proteomes" id="UP000828390">
    <property type="component" value="Unassembled WGS sequence"/>
</dbReference>
<reference evidence="1" key="2">
    <citation type="submission" date="2020-11" db="EMBL/GenBank/DDBJ databases">
        <authorList>
            <person name="McCartney M.A."/>
            <person name="Auch B."/>
            <person name="Kono T."/>
            <person name="Mallez S."/>
            <person name="Becker A."/>
            <person name="Gohl D.M."/>
            <person name="Silverstein K.A.T."/>
            <person name="Koren S."/>
            <person name="Bechman K.B."/>
            <person name="Herman A."/>
            <person name="Abrahante J.E."/>
            <person name="Garbe J."/>
        </authorList>
    </citation>
    <scope>NUCLEOTIDE SEQUENCE</scope>
    <source>
        <strain evidence="1">Duluth1</strain>
        <tissue evidence="1">Whole animal</tissue>
    </source>
</reference>
<protein>
    <submittedName>
        <fullName evidence="1">Uncharacterized protein</fullName>
    </submittedName>
</protein>
<accession>A0A9D4QYS6</accession>
<keyword evidence="2" id="KW-1185">Reference proteome</keyword>
<dbReference type="EMBL" id="JAIWYP010000003">
    <property type="protein sequence ID" value="KAH3847050.1"/>
    <property type="molecule type" value="Genomic_DNA"/>
</dbReference>
<comment type="caution">
    <text evidence="1">The sequence shown here is derived from an EMBL/GenBank/DDBJ whole genome shotgun (WGS) entry which is preliminary data.</text>
</comment>
<evidence type="ECO:0000313" key="1">
    <source>
        <dbReference type="EMBL" id="KAH3847050.1"/>
    </source>
</evidence>
<organism evidence="1 2">
    <name type="scientific">Dreissena polymorpha</name>
    <name type="common">Zebra mussel</name>
    <name type="synonym">Mytilus polymorpha</name>
    <dbReference type="NCBI Taxonomy" id="45954"/>
    <lineage>
        <taxon>Eukaryota</taxon>
        <taxon>Metazoa</taxon>
        <taxon>Spiralia</taxon>
        <taxon>Lophotrochozoa</taxon>
        <taxon>Mollusca</taxon>
        <taxon>Bivalvia</taxon>
        <taxon>Autobranchia</taxon>
        <taxon>Heteroconchia</taxon>
        <taxon>Euheterodonta</taxon>
        <taxon>Imparidentia</taxon>
        <taxon>Neoheterodontei</taxon>
        <taxon>Myida</taxon>
        <taxon>Dreissenoidea</taxon>
        <taxon>Dreissenidae</taxon>
        <taxon>Dreissena</taxon>
    </lineage>
</organism>
<dbReference type="AlphaFoldDB" id="A0A9D4QYS6"/>
<sequence>MLKGHSKTNIRNRFALSVKARCMAELKAAHNKYQGDIKVLKKVMVDVISAIILCFNGYCGTSCAKYSYVCAGTNRQAKNFMPNNVKVRMVDSDQQVLKKCIEMVLGPASLDATKLLTTTQKCEAANRSYQAVNPKFVTFSRNCVGRIHGQVHKLNNSYADSVIAKTMELHANLTQGSKVINQLASCLLKCSPRSFPSLRSRSVLDSRSKNHTMIIRFRITICLFTLKMALNVKENPSSAENLVFSQPIKNDSLAYRRQLSPIRTT</sequence>